<gene>
    <name evidence="1" type="ORF">FH5T_03735</name>
    <name evidence="2" type="ORF">SAMN05444285_1676</name>
</gene>
<dbReference type="KEGG" id="dori:FH5T_03735"/>
<proteinExistence type="predicted"/>
<reference evidence="2 4" key="2">
    <citation type="submission" date="2016-10" db="EMBL/GenBank/DDBJ databases">
        <authorList>
            <person name="de Groot N.N."/>
        </authorList>
    </citation>
    <scope>NUCLEOTIDE SEQUENCE [LARGE SCALE GENOMIC DNA]</scope>
    <source>
        <strain evidence="2 4">DSM 25947</strain>
    </source>
</reference>
<evidence type="ECO:0000313" key="2">
    <source>
        <dbReference type="EMBL" id="SEU16359.1"/>
    </source>
</evidence>
<dbReference type="eggNOG" id="ENOG5032TKX">
    <property type="taxonomic scope" value="Bacteria"/>
</dbReference>
<dbReference type="HOGENOM" id="CLU_1004204_0_0_10"/>
<accession>X5DLV8</accession>
<reference evidence="1 3" key="1">
    <citation type="submission" date="2014-03" db="EMBL/GenBank/DDBJ databases">
        <title>Complete genome sequence of a deeply braunched marine Bacteroidia bacterium Draconibacterium orientale type strain FH5T.</title>
        <authorList>
            <person name="Li X."/>
            <person name="Wang X."/>
            <person name="Xie Z."/>
            <person name="Du Z."/>
            <person name="Chen G."/>
        </authorList>
    </citation>
    <scope>NUCLEOTIDE SEQUENCE [LARGE SCALE GENOMIC DNA]</scope>
    <source>
        <strain evidence="1 3">FH5</strain>
    </source>
</reference>
<dbReference type="STRING" id="1168034.FH5T_03735"/>
<dbReference type="EMBL" id="CP007451">
    <property type="protein sequence ID" value="AHW61557.1"/>
    <property type="molecule type" value="Genomic_DNA"/>
</dbReference>
<dbReference type="RefSeq" id="WP_038555821.1">
    <property type="nucleotide sequence ID" value="NZ_FOHT01000067.1"/>
</dbReference>
<protein>
    <recommendedName>
        <fullName evidence="5">Uracil DNA glycosylase superfamily protein</fullName>
    </recommendedName>
</protein>
<evidence type="ECO:0008006" key="5">
    <source>
        <dbReference type="Google" id="ProtNLM"/>
    </source>
</evidence>
<sequence>MIEEKISEIEDKIIPIKDFLESNKNDDKYKSLYKGFITLECPLVVNPDILFIGINPGHGAFKENKNRGTNETIRLFNPESEIIHDWFKDNTARGGNQGNGWKSYHWFQRDKPINNPFPARMIDLLYEIAEYRFGKNEKDNFSEAPSWFKSFGQNIMHTNLYPIATTETKDLNKIFRHLKNEHEIKTILNKQNGLKEWDIKLFFISKIKNLVQLIQPKVIVCMGTTAFNDFTYTHEKKVDNIFKLEENNRPVIGFSRSGNWSGLISKLAKLIADELK</sequence>
<keyword evidence="3" id="KW-1185">Reference proteome</keyword>
<evidence type="ECO:0000313" key="1">
    <source>
        <dbReference type="EMBL" id="AHW61557.1"/>
    </source>
</evidence>
<dbReference type="Proteomes" id="UP000181981">
    <property type="component" value="Unassembled WGS sequence"/>
</dbReference>
<dbReference type="AlphaFoldDB" id="X5DLV8"/>
<dbReference type="OrthoDB" id="1123166at2"/>
<organism evidence="2 4">
    <name type="scientific">Draconibacterium orientale</name>
    <dbReference type="NCBI Taxonomy" id="1168034"/>
    <lineage>
        <taxon>Bacteria</taxon>
        <taxon>Pseudomonadati</taxon>
        <taxon>Bacteroidota</taxon>
        <taxon>Bacteroidia</taxon>
        <taxon>Marinilabiliales</taxon>
        <taxon>Prolixibacteraceae</taxon>
        <taxon>Draconibacterium</taxon>
    </lineage>
</organism>
<evidence type="ECO:0000313" key="3">
    <source>
        <dbReference type="Proteomes" id="UP000023772"/>
    </source>
</evidence>
<dbReference type="Proteomes" id="UP000023772">
    <property type="component" value="Chromosome"/>
</dbReference>
<evidence type="ECO:0000313" key="4">
    <source>
        <dbReference type="Proteomes" id="UP000181981"/>
    </source>
</evidence>
<name>X5DLV8_9BACT</name>
<dbReference type="EMBL" id="FOHT01000067">
    <property type="protein sequence ID" value="SEU16359.1"/>
    <property type="molecule type" value="Genomic_DNA"/>
</dbReference>